<feature type="region of interest" description="Disordered" evidence="2">
    <location>
        <begin position="210"/>
        <end position="249"/>
    </location>
</feature>
<feature type="region of interest" description="Disordered" evidence="2">
    <location>
        <begin position="363"/>
        <end position="423"/>
    </location>
</feature>
<comment type="similarity">
    <text evidence="1">Belongs to the putative lipase ROG1 family.</text>
</comment>
<dbReference type="Pfam" id="PF05057">
    <property type="entry name" value="DUF676"/>
    <property type="match status" value="1"/>
</dbReference>
<dbReference type="SUPFAM" id="SSF53474">
    <property type="entry name" value="alpha/beta-Hydrolases"/>
    <property type="match status" value="1"/>
</dbReference>
<dbReference type="EMBL" id="JAZGUE010000005">
    <property type="protein sequence ID" value="KAL2266498.1"/>
    <property type="molecule type" value="Genomic_DNA"/>
</dbReference>
<dbReference type="RefSeq" id="XP_070865225.1">
    <property type="nucleotide sequence ID" value="XM_071012496.1"/>
</dbReference>
<accession>A0ABR4D807</accession>
<feature type="region of interest" description="Disordered" evidence="2">
    <location>
        <begin position="1"/>
        <end position="65"/>
    </location>
</feature>
<dbReference type="PANTHER" id="PTHR47842:SF3">
    <property type="entry name" value="DUF676 DOMAIN-CONTAINING PROTEIN"/>
    <property type="match status" value="1"/>
</dbReference>
<feature type="compositionally biased region" description="Pro residues" evidence="2">
    <location>
        <begin position="590"/>
        <end position="603"/>
    </location>
</feature>
<feature type="compositionally biased region" description="Basic residues" evidence="2">
    <location>
        <begin position="549"/>
        <end position="558"/>
    </location>
</feature>
<dbReference type="Proteomes" id="UP001600064">
    <property type="component" value="Unassembled WGS sequence"/>
</dbReference>
<feature type="compositionally biased region" description="Low complexity" evidence="2">
    <location>
        <begin position="604"/>
        <end position="613"/>
    </location>
</feature>
<evidence type="ECO:0000313" key="5">
    <source>
        <dbReference type="Proteomes" id="UP001600064"/>
    </source>
</evidence>
<evidence type="ECO:0000256" key="2">
    <source>
        <dbReference type="SAM" id="MobiDB-lite"/>
    </source>
</evidence>
<evidence type="ECO:0000256" key="1">
    <source>
        <dbReference type="ARBA" id="ARBA00007920"/>
    </source>
</evidence>
<feature type="compositionally biased region" description="Pro residues" evidence="2">
    <location>
        <begin position="562"/>
        <end position="571"/>
    </location>
</feature>
<name>A0ABR4D807_9PEZI</name>
<protein>
    <recommendedName>
        <fullName evidence="3">DUF676 domain-containing protein</fullName>
    </recommendedName>
</protein>
<dbReference type="PANTHER" id="PTHR47842">
    <property type="entry name" value="EXPRESSED PROTEIN"/>
    <property type="match status" value="1"/>
</dbReference>
<dbReference type="InterPro" id="IPR029058">
    <property type="entry name" value="AB_hydrolase_fold"/>
</dbReference>
<feature type="region of interest" description="Disordered" evidence="2">
    <location>
        <begin position="529"/>
        <end position="642"/>
    </location>
</feature>
<gene>
    <name evidence="4" type="ORF">VTJ83DRAFT_5850</name>
</gene>
<feature type="region of interest" description="Disordered" evidence="2">
    <location>
        <begin position="435"/>
        <end position="517"/>
    </location>
</feature>
<feature type="compositionally biased region" description="Low complexity" evidence="2">
    <location>
        <begin position="225"/>
        <end position="249"/>
    </location>
</feature>
<proteinExistence type="inferred from homology"/>
<evidence type="ECO:0000313" key="4">
    <source>
        <dbReference type="EMBL" id="KAL2266498.1"/>
    </source>
</evidence>
<reference evidence="4 5" key="1">
    <citation type="journal article" date="2024" name="Commun. Biol.">
        <title>Comparative genomic analysis of thermophilic fungi reveals convergent evolutionary adaptations and gene losses.</title>
        <authorList>
            <person name="Steindorff A.S."/>
            <person name="Aguilar-Pontes M.V."/>
            <person name="Robinson A.J."/>
            <person name="Andreopoulos B."/>
            <person name="LaButti K."/>
            <person name="Kuo A."/>
            <person name="Mondo S."/>
            <person name="Riley R."/>
            <person name="Otillar R."/>
            <person name="Haridas S."/>
            <person name="Lipzen A."/>
            <person name="Grimwood J."/>
            <person name="Schmutz J."/>
            <person name="Clum A."/>
            <person name="Reid I.D."/>
            <person name="Moisan M.C."/>
            <person name="Butler G."/>
            <person name="Nguyen T.T.M."/>
            <person name="Dewar K."/>
            <person name="Conant G."/>
            <person name="Drula E."/>
            <person name="Henrissat B."/>
            <person name="Hansel C."/>
            <person name="Singer S."/>
            <person name="Hutchinson M.I."/>
            <person name="de Vries R.P."/>
            <person name="Natvig D.O."/>
            <person name="Powell A.J."/>
            <person name="Tsang A."/>
            <person name="Grigoriev I.V."/>
        </authorList>
    </citation>
    <scope>NUCLEOTIDE SEQUENCE [LARGE SCALE GENOMIC DNA]</scope>
    <source>
        <strain evidence="4 5">ATCC 22073</strain>
    </source>
</reference>
<feature type="compositionally biased region" description="Basic and acidic residues" evidence="2">
    <location>
        <begin position="450"/>
        <end position="459"/>
    </location>
</feature>
<feature type="compositionally biased region" description="Pro residues" evidence="2">
    <location>
        <begin position="460"/>
        <end position="482"/>
    </location>
</feature>
<sequence length="721" mass="79040">MQRPPGRASPPDPDNTPEEATGRPPGSTGSWPSAGLLGSSLHLPWSSRDPRTSSVQSLAPSTGDDGDQKRKLLVIYIHGYKGSTTSFRSFPAHVHNLLKTLLAETHVVHTKIYPRYKTYKSIEVATENFSQWLAPHESPSTDVVLVGHSMGGLLAAEVALLPNQEPYSSSWPFRHRILGTISLDAPLLGLHPGVVLSGISSLFRASPKPPAIGGDTAADQPNPRAPGNLSPSLPASPPSGASSPSLRRWSSSSTVSSWAIDDETQRDPCFNPAFPNDVSYVDRGWFKNMVHFVTKYKDENLFRAAVNHIMAHAEYGACLTDLAGLRSRYNRLRELEDGLAWDGRPGAVRVRFVQYYTVSTGIEKKKSRSPSPAGPWRQRHHDDPYSPSARSSFDSGELGLTPRMSRESGASTPRISIGDYTENPKLRRDFASLESVLENCPPERPLSASETEREPEQKPDPGPVEPVSPRQTPPIPRPPPPQEEGQGRNVPSIPDLPSFPPPPDPAAYPDKESRKRAEAAFKLASKAYARAVKARDKAIRAFEKDQRKAAKASRKREKQQKAPPPQPPRPVSAPVVQFHESTPLASHENAPPPPPPPPPPPLPSSSSSSPSSPTSQKPRRRRKFCNLPKPSSSSGTADGQDPTWIEVFMEGVDEVGAHTGLFISGAAHYKRLVDDVGERIAGWVWEDAARRFLEREEREQRERGENGDEKKRDADNGSERC</sequence>
<keyword evidence="5" id="KW-1185">Reference proteome</keyword>
<dbReference type="Gene3D" id="3.40.50.1820">
    <property type="entry name" value="alpha/beta hydrolase"/>
    <property type="match status" value="1"/>
</dbReference>
<dbReference type="GeneID" id="98127140"/>
<feature type="domain" description="DUF676" evidence="3">
    <location>
        <begin position="69"/>
        <end position="190"/>
    </location>
</feature>
<organism evidence="4 5">
    <name type="scientific">Remersonia thermophila</name>
    <dbReference type="NCBI Taxonomy" id="72144"/>
    <lineage>
        <taxon>Eukaryota</taxon>
        <taxon>Fungi</taxon>
        <taxon>Dikarya</taxon>
        <taxon>Ascomycota</taxon>
        <taxon>Pezizomycotina</taxon>
        <taxon>Sordariomycetes</taxon>
        <taxon>Sordariomycetidae</taxon>
        <taxon>Sordariales</taxon>
        <taxon>Sordariales incertae sedis</taxon>
        <taxon>Remersonia</taxon>
    </lineage>
</organism>
<feature type="compositionally biased region" description="Pro residues" evidence="2">
    <location>
        <begin position="497"/>
        <end position="506"/>
    </location>
</feature>
<feature type="compositionally biased region" description="Basic and acidic residues" evidence="2">
    <location>
        <begin position="533"/>
        <end position="548"/>
    </location>
</feature>
<comment type="caution">
    <text evidence="4">The sequence shown here is derived from an EMBL/GenBank/DDBJ whole genome shotgun (WGS) entry which is preliminary data.</text>
</comment>
<evidence type="ECO:0000259" key="3">
    <source>
        <dbReference type="Pfam" id="PF05057"/>
    </source>
</evidence>
<feature type="region of interest" description="Disordered" evidence="2">
    <location>
        <begin position="694"/>
        <end position="721"/>
    </location>
</feature>
<dbReference type="InterPro" id="IPR007751">
    <property type="entry name" value="DUF676_lipase-like"/>
</dbReference>